<dbReference type="SUPFAM" id="SSF143631">
    <property type="entry name" value="ApbE-like"/>
    <property type="match status" value="1"/>
</dbReference>
<comment type="catalytic activity">
    <reaction evidence="9 10">
        <text>L-threonyl-[protein] + FAD = FMN-L-threonyl-[protein] + AMP + H(+)</text>
        <dbReference type="Rhea" id="RHEA:36847"/>
        <dbReference type="Rhea" id="RHEA-COMP:11060"/>
        <dbReference type="Rhea" id="RHEA-COMP:11061"/>
        <dbReference type="ChEBI" id="CHEBI:15378"/>
        <dbReference type="ChEBI" id="CHEBI:30013"/>
        <dbReference type="ChEBI" id="CHEBI:57692"/>
        <dbReference type="ChEBI" id="CHEBI:74257"/>
        <dbReference type="ChEBI" id="CHEBI:456215"/>
        <dbReference type="EC" id="2.7.1.180"/>
    </reaction>
</comment>
<dbReference type="GO" id="GO:0016740">
    <property type="term" value="F:transferase activity"/>
    <property type="evidence" value="ECO:0007669"/>
    <property type="project" value="UniProtKB-UniRule"/>
</dbReference>
<proteinExistence type="inferred from homology"/>
<dbReference type="Proteomes" id="UP000295132">
    <property type="component" value="Unassembled WGS sequence"/>
</dbReference>
<evidence type="ECO:0000256" key="9">
    <source>
        <dbReference type="ARBA" id="ARBA00048540"/>
    </source>
</evidence>
<dbReference type="PIRSF" id="PIRSF006268">
    <property type="entry name" value="ApbE"/>
    <property type="match status" value="1"/>
</dbReference>
<evidence type="ECO:0000256" key="1">
    <source>
        <dbReference type="ARBA" id="ARBA00011955"/>
    </source>
</evidence>
<accession>A0A4R5VP69</accession>
<dbReference type="GO" id="GO:0046872">
    <property type="term" value="F:metal ion binding"/>
    <property type="evidence" value="ECO:0007669"/>
    <property type="project" value="UniProtKB-UniRule"/>
</dbReference>
<keyword evidence="4 10" id="KW-0808">Transferase</keyword>
<dbReference type="Proteomes" id="UP001178888">
    <property type="component" value="Unassembled WGS sequence"/>
</dbReference>
<dbReference type="Gene3D" id="3.10.520.10">
    <property type="entry name" value="ApbE-like domains"/>
    <property type="match status" value="1"/>
</dbReference>
<comment type="similarity">
    <text evidence="10">Belongs to the ApbE family.</text>
</comment>
<keyword evidence="7 10" id="KW-0460">Magnesium</keyword>
<evidence type="ECO:0000256" key="4">
    <source>
        <dbReference type="ARBA" id="ARBA00022679"/>
    </source>
</evidence>
<evidence type="ECO:0000313" key="13">
    <source>
        <dbReference type="EMBL" id="TDK59920.1"/>
    </source>
</evidence>
<dbReference type="InterPro" id="IPR003374">
    <property type="entry name" value="ApbE-like_sf"/>
</dbReference>
<organism evidence="13 14">
    <name type="scientific">Bacillus salipaludis</name>
    <dbReference type="NCBI Taxonomy" id="2547811"/>
    <lineage>
        <taxon>Bacteria</taxon>
        <taxon>Bacillati</taxon>
        <taxon>Bacillota</taxon>
        <taxon>Bacilli</taxon>
        <taxon>Bacillales</taxon>
        <taxon>Bacillaceae</taxon>
        <taxon>Bacillus</taxon>
    </lineage>
</organism>
<dbReference type="AlphaFoldDB" id="A0A4R5VP69"/>
<evidence type="ECO:0000256" key="5">
    <source>
        <dbReference type="ARBA" id="ARBA00022723"/>
    </source>
</evidence>
<protein>
    <recommendedName>
        <fullName evidence="2 10">FAD:protein FMN transferase</fullName>
        <ecNumber evidence="1 10">2.7.1.180</ecNumber>
    </recommendedName>
    <alternativeName>
        <fullName evidence="8 10">Flavin transferase</fullName>
    </alternativeName>
</protein>
<evidence type="ECO:0000256" key="3">
    <source>
        <dbReference type="ARBA" id="ARBA00022630"/>
    </source>
</evidence>
<evidence type="ECO:0000256" key="8">
    <source>
        <dbReference type="ARBA" id="ARBA00031306"/>
    </source>
</evidence>
<feature type="binding site" evidence="11">
    <location>
        <position position="257"/>
    </location>
    <ligand>
        <name>Mg(2+)</name>
        <dbReference type="ChEBI" id="CHEBI:18420"/>
    </ligand>
</feature>
<dbReference type="EMBL" id="JAVGVR010000001">
    <property type="protein sequence ID" value="MDQ6595739.1"/>
    <property type="molecule type" value="Genomic_DNA"/>
</dbReference>
<keyword evidence="15" id="KW-1185">Reference proteome</keyword>
<name>A0A4R5VP69_9BACI</name>
<dbReference type="InterPro" id="IPR024932">
    <property type="entry name" value="ApbE"/>
</dbReference>
<feature type="binding site" evidence="11">
    <location>
        <position position="253"/>
    </location>
    <ligand>
        <name>Mg(2+)</name>
        <dbReference type="ChEBI" id="CHEBI:18420"/>
    </ligand>
</feature>
<evidence type="ECO:0000313" key="15">
    <source>
        <dbReference type="Proteomes" id="UP001178888"/>
    </source>
</evidence>
<reference evidence="13 14" key="1">
    <citation type="submission" date="2019-03" db="EMBL/GenBank/DDBJ databases">
        <title>Bacillus niacini sp. nov. a Nicotinate-Metabolizing Mesophile Isolated from Soil.</title>
        <authorList>
            <person name="Zhang G."/>
        </authorList>
    </citation>
    <scope>NUCLEOTIDE SEQUENCE [LARGE SCALE GENOMIC DNA]</scope>
    <source>
        <strain evidence="13 14">WN066</strain>
    </source>
</reference>
<evidence type="ECO:0000256" key="2">
    <source>
        <dbReference type="ARBA" id="ARBA00016337"/>
    </source>
</evidence>
<dbReference type="PANTHER" id="PTHR30040">
    <property type="entry name" value="THIAMINE BIOSYNTHESIS LIPOPROTEIN APBE"/>
    <property type="match status" value="1"/>
</dbReference>
<evidence type="ECO:0000256" key="7">
    <source>
        <dbReference type="ARBA" id="ARBA00022842"/>
    </source>
</evidence>
<reference evidence="12" key="2">
    <citation type="submission" date="2023-08" db="EMBL/GenBank/DDBJ databases">
        <title>Nitrogen cycling bacteria in agricultural field soils.</title>
        <authorList>
            <person name="Jang J."/>
        </authorList>
    </citation>
    <scope>NUCLEOTIDE SEQUENCE</scope>
    <source>
        <strain evidence="12">PS3-36</strain>
    </source>
</reference>
<dbReference type="RefSeq" id="WP_133336733.1">
    <property type="nucleotide sequence ID" value="NZ_JAVGVR010000001.1"/>
</dbReference>
<comment type="caution">
    <text evidence="13">The sequence shown here is derived from an EMBL/GenBank/DDBJ whole genome shotgun (WGS) entry which is preliminary data.</text>
</comment>
<dbReference type="Pfam" id="PF02424">
    <property type="entry name" value="ApbE"/>
    <property type="match status" value="1"/>
</dbReference>
<sequence>MKKTKLYMDTVVDIKVVSNKSKKETEAKITRAFEAFQHVEQACSRFSSSSELIRACENIGVPVKISPFLFEPLYIAIEMAKLTDGLFDPTVGKMMEMNGFNRHYLSGQMMKSVSSDSVSYHDIELDQYNHTVTLKKPMVIDLGAVAKGFAIDLAANELKEFKGFVINAGGDLFAFGLDDNGEKWKIGIQHPYQKDSIIETIEISNEAVCTSGSYERRNPDNLILHHLVNPKTKCSPNEWISCSVIAPFAMMADAFSTASFLLGVKKGKQLIEHLALKGILITSELQIYKVGGI</sequence>
<dbReference type="PANTHER" id="PTHR30040:SF2">
    <property type="entry name" value="FAD:PROTEIN FMN TRANSFERASE"/>
    <property type="match status" value="1"/>
</dbReference>
<keyword evidence="5 10" id="KW-0479">Metal-binding</keyword>
<evidence type="ECO:0000313" key="12">
    <source>
        <dbReference type="EMBL" id="MDQ6595739.1"/>
    </source>
</evidence>
<evidence type="ECO:0000256" key="11">
    <source>
        <dbReference type="PIRSR" id="PIRSR006268-2"/>
    </source>
</evidence>
<gene>
    <name evidence="13" type="ORF">E2K98_18575</name>
    <name evidence="12" type="ORF">RCG21_04920</name>
</gene>
<evidence type="ECO:0000256" key="6">
    <source>
        <dbReference type="ARBA" id="ARBA00022827"/>
    </source>
</evidence>
<dbReference type="EC" id="2.7.1.180" evidence="1 10"/>
<evidence type="ECO:0000256" key="10">
    <source>
        <dbReference type="PIRNR" id="PIRNR006268"/>
    </source>
</evidence>
<keyword evidence="3 10" id="KW-0285">Flavoprotein</keyword>
<dbReference type="EMBL" id="SMYO01000008">
    <property type="protein sequence ID" value="TDK59920.1"/>
    <property type="molecule type" value="Genomic_DNA"/>
</dbReference>
<evidence type="ECO:0000313" key="14">
    <source>
        <dbReference type="Proteomes" id="UP000295132"/>
    </source>
</evidence>
<feature type="binding site" evidence="11">
    <location>
        <position position="144"/>
    </location>
    <ligand>
        <name>Mg(2+)</name>
        <dbReference type="ChEBI" id="CHEBI:18420"/>
    </ligand>
</feature>
<keyword evidence="6 10" id="KW-0274">FAD</keyword>
<comment type="cofactor">
    <cofactor evidence="11">
        <name>Mg(2+)</name>
        <dbReference type="ChEBI" id="CHEBI:18420"/>
    </cofactor>
    <cofactor evidence="11">
        <name>Mn(2+)</name>
        <dbReference type="ChEBI" id="CHEBI:29035"/>
    </cofactor>
    <text evidence="11">Magnesium. Can also use manganese.</text>
</comment>